<gene>
    <name evidence="1" type="ORF">JCM6292_3218</name>
</gene>
<comment type="caution">
    <text evidence="1">The sequence shown here is derived from an EMBL/GenBank/DDBJ whole genome shotgun (WGS) entry which is preliminary data.</text>
</comment>
<dbReference type="Proteomes" id="UP000018861">
    <property type="component" value="Unassembled WGS sequence"/>
</dbReference>
<protein>
    <recommendedName>
        <fullName evidence="3">Outer membrane protein beta-barrel domain-containing protein</fullName>
    </recommendedName>
</protein>
<evidence type="ECO:0008006" key="3">
    <source>
        <dbReference type="Google" id="ProtNLM"/>
    </source>
</evidence>
<evidence type="ECO:0000313" key="2">
    <source>
        <dbReference type="Proteomes" id="UP000018861"/>
    </source>
</evidence>
<name>W4PAE5_9BACE</name>
<proteinExistence type="predicted"/>
<dbReference type="EMBL" id="BAIQ01000042">
    <property type="protein sequence ID" value="GAE16737.1"/>
    <property type="molecule type" value="Genomic_DNA"/>
</dbReference>
<organism evidence="1 2">
    <name type="scientific">Bacteroides pyogenes JCM 6292</name>
    <dbReference type="NCBI Taxonomy" id="1235809"/>
    <lineage>
        <taxon>Bacteria</taxon>
        <taxon>Pseudomonadati</taxon>
        <taxon>Bacteroidota</taxon>
        <taxon>Bacteroidia</taxon>
        <taxon>Bacteroidales</taxon>
        <taxon>Bacteroidaceae</taxon>
        <taxon>Bacteroides</taxon>
    </lineage>
</organism>
<dbReference type="AlphaFoldDB" id="W4PAE5"/>
<sequence length="221" mass="25770">MHYLCNHNFKYMRKNIFILLITSFLCLEGVAQSATKNSLEFGFQFYGLPIPDMELPMGAMFKIGYDIVPYKKNLIFSIQPYVGGGLFVQKTLKGGGTDYDFEYKYKYTMGAWELGIAPKLYYPLAEDELYVYLANEFSFMNMYAQTWDNDKAPVRRSNNYMDFYYTCKIGVLVKRWKQNAAFWIGYTTLDLAETINKNRPREISAYRNEKPGICFGASLCW</sequence>
<reference evidence="1 2" key="1">
    <citation type="journal article" date="2014" name="Genome Announc.">
        <title>Draft Genome Sequences of Three Strains of Bacteroides pyogenes Isolated from a Cat and Swine.</title>
        <authorList>
            <person name="Sakamoto M."/>
            <person name="Oshima K."/>
            <person name="Suda W."/>
            <person name="Kitamura K."/>
            <person name="Iida T."/>
            <person name="Hattori M."/>
            <person name="Ohkuma M."/>
        </authorList>
    </citation>
    <scope>NUCLEOTIDE SEQUENCE [LARGE SCALE GENOMIC DNA]</scope>
    <source>
        <strain evidence="1 2">JCM 6292</strain>
    </source>
</reference>
<evidence type="ECO:0000313" key="1">
    <source>
        <dbReference type="EMBL" id="GAE16737.1"/>
    </source>
</evidence>
<accession>W4PAE5</accession>